<evidence type="ECO:0000313" key="1">
    <source>
        <dbReference type="EMBL" id="KAJ7208207.1"/>
    </source>
</evidence>
<name>A0AAD6YA98_9AGAR</name>
<reference evidence="1" key="1">
    <citation type="submission" date="2023-03" db="EMBL/GenBank/DDBJ databases">
        <title>Massive genome expansion in bonnet fungi (Mycena s.s.) driven by repeated elements and novel gene families across ecological guilds.</title>
        <authorList>
            <consortium name="Lawrence Berkeley National Laboratory"/>
            <person name="Harder C.B."/>
            <person name="Miyauchi S."/>
            <person name="Viragh M."/>
            <person name="Kuo A."/>
            <person name="Thoen E."/>
            <person name="Andreopoulos B."/>
            <person name="Lu D."/>
            <person name="Skrede I."/>
            <person name="Drula E."/>
            <person name="Henrissat B."/>
            <person name="Morin E."/>
            <person name="Kohler A."/>
            <person name="Barry K."/>
            <person name="LaButti K."/>
            <person name="Morin E."/>
            <person name="Salamov A."/>
            <person name="Lipzen A."/>
            <person name="Mereny Z."/>
            <person name="Hegedus B."/>
            <person name="Baldrian P."/>
            <person name="Stursova M."/>
            <person name="Weitz H."/>
            <person name="Taylor A."/>
            <person name="Grigoriev I.V."/>
            <person name="Nagy L.G."/>
            <person name="Martin F."/>
            <person name="Kauserud H."/>
        </authorList>
    </citation>
    <scope>NUCLEOTIDE SEQUENCE</scope>
    <source>
        <strain evidence="1">9144</strain>
    </source>
</reference>
<comment type="caution">
    <text evidence="1">The sequence shown here is derived from an EMBL/GenBank/DDBJ whole genome shotgun (WGS) entry which is preliminary data.</text>
</comment>
<gene>
    <name evidence="1" type="ORF">GGX14DRAFT_395870</name>
</gene>
<dbReference type="EMBL" id="JARJCW010000034">
    <property type="protein sequence ID" value="KAJ7208207.1"/>
    <property type="molecule type" value="Genomic_DNA"/>
</dbReference>
<evidence type="ECO:0000313" key="2">
    <source>
        <dbReference type="Proteomes" id="UP001219525"/>
    </source>
</evidence>
<dbReference type="Proteomes" id="UP001219525">
    <property type="component" value="Unassembled WGS sequence"/>
</dbReference>
<dbReference type="AlphaFoldDB" id="A0AAD6YA98"/>
<organism evidence="1 2">
    <name type="scientific">Mycena pura</name>
    <dbReference type="NCBI Taxonomy" id="153505"/>
    <lineage>
        <taxon>Eukaryota</taxon>
        <taxon>Fungi</taxon>
        <taxon>Dikarya</taxon>
        <taxon>Basidiomycota</taxon>
        <taxon>Agaricomycotina</taxon>
        <taxon>Agaricomycetes</taxon>
        <taxon>Agaricomycetidae</taxon>
        <taxon>Agaricales</taxon>
        <taxon>Marasmiineae</taxon>
        <taxon>Mycenaceae</taxon>
        <taxon>Mycena</taxon>
    </lineage>
</organism>
<sequence>MPHLGIPIKPVRAAQQQLSGEQETGIVTRSVHLHPAAAAAKKADHRYSTATCLILICYFAMKDNYIFLAVFAVSSRLYHEANPCYFIQSELPGYHPKNGQSSTVVSEYNGTTPEYLSVGPTARLSTDTDQPRHPSVSSYVGCARLGFSPEGATREVKWSSVLCVRVHRILHGGVIVT</sequence>
<proteinExistence type="predicted"/>
<keyword evidence="2" id="KW-1185">Reference proteome</keyword>
<accession>A0AAD6YA98</accession>
<protein>
    <submittedName>
        <fullName evidence="1">Uncharacterized protein</fullName>
    </submittedName>
</protein>